<name>A0A9K3LSW2_9STRA</name>
<evidence type="ECO:0000256" key="6">
    <source>
        <dbReference type="SAM" id="MobiDB-lite"/>
    </source>
</evidence>
<sequence>MHVEEEYTDYSCSTAIERLSRDVETVLRTWHVDRGSDHHVTISESTSTIGLVSNGSISNGGAGNGNGNGGNGRRSSITRSLAAVTSGGDEEFASTRIIRSNTLTWNMTLSTKQYGRTTVAIDLELALWDAPESASTTTTSSTTRNRSSLLLRRQQQSSSTNLANVPERAMLRTSSGSLLMIDNNHIEDDDDDDEEEEEQDDYPFDQQSTLVRSLQRRPFGEMPAHDFLFDNFSTLFGIGQHITLTPICPYPIPPELVDSIAESIVKRHHPQSTARWIVANTLSGWLQTTLNIATANCHTCIPTFGVWGQYRPDELMFTGDDPTPPIPVQNNSSNESWNESNNNNYNKSQQFNSNLVGRKPSSLSSQGDGGGAGDADNIDYNNNDGRSLDGSRAGSQHDLLVGRTIQTERQQQQREMRRRQSLASNASASRNGTDRDTCHNNKNRGGVQLFPHWAQAIIKTELPKDDDDVFRWHKPKEENPCNTQFSPPFVIGHVLTPTKTSEESSRQQTRMKSKTGNQNHRSNIKNVVLEEASSMRMRMDEIASYHIGANMWVSAYSTGVPISSGPMKATAAHLLASSARLAVWAGVLLQHCPDDSMVVLTGARHVFGWIKEKNTKNTTTTSSSNGFLRALDLGRDRSKQDDSAWRMGADEDEYHHGLAAVMDLGDDEFAFYRKQCQHYAQELLEEAWGCKDRKMPLWGPSDDPVASVYATITWNGKTNDDNNITSAQNGSVISPLLTFPLRIRSQRELSPQDWAEMEQSVENTILDPTAPSRFCVQAYYDRETNVATLAASQRCVLAALIRASTLPNETLLHHLTDVNLMSLWDDTSGRQVARKIAERSRVGIGTKTIVDVMDWATAVEELISTREAEYVVHAVMNGQLTAGFPNSPEECFNDEHDLLSPFRKSAPCGRLLSILFAHMARLRALSSVALVWRVFCQELRRRWNAKESLPNMQYVAGLDPHPLDLYEKRSFSTIGHKANFAAFLNCTEPDPDDYNCLIGQKLQVFNLGVECVVACELLENEVLENFLGAGQLPSSLNIDHEDSKGQDVPSVASTIDGATPDSMSIDPPLAQNRKWPKSNLRMKEVDVVPEKTNYGPPTIDRDLDFWVMDEPGYAPTLDGGNIAADTTDDTGFDYVAPATNELDGDDDSLERALQKKAKKHKSGSTEKRRLVLDGLPDQQWQGTVLDGNDSDESIATGTLSQAYFDAAEAGSIFSSRHGFVTLDTVVNVADMNRRPGARCPVANAVLRITGDQIYAPYLQRPYPVTDDVALERRIMLAKSCEGEERRGALQTRLEISQRLQRPKLLSDMSAFKAANPRCTIDDFTKWYGNPGSPLDDYGDDTMMDFKCYSVENALKESAAQKLDRASEAMRVLVSTRDFWGKTWEEAKPVPAAEQNPLFDYGTTVEMVLDYLEQLHPATLMNQVMAVNLSSAYFALASSAKGTMKIGIVQLSMKKFRHKTERALELLSRDATGLLSHIAEGGSTAASTNSSQYASEDTIAACEDACNALSVTETMVARATSLLHKFPGQYKLISDLLRFADGSTLALIDRIGRSNFLNMVYEQQQRLGRHDEEEIDPSKDKLPHPLLREYVFRNLDDENPAQLAVRFGEEGARLRDGTSDIVGGVLLALMKSNTSSSC</sequence>
<evidence type="ECO:0000256" key="5">
    <source>
        <dbReference type="ARBA" id="ARBA00022490"/>
    </source>
</evidence>
<feature type="region of interest" description="Disordered" evidence="6">
    <location>
        <begin position="498"/>
        <end position="520"/>
    </location>
</feature>
<comment type="subcellular location">
    <subcellularLocation>
        <location evidence="1">Cytoplasm</location>
    </subcellularLocation>
</comment>
<dbReference type="GO" id="GO:0005737">
    <property type="term" value="C:cytoplasm"/>
    <property type="evidence" value="ECO:0007669"/>
    <property type="project" value="UniProtKB-SubCell"/>
</dbReference>
<comment type="caution">
    <text evidence="8">The sequence shown here is derived from an EMBL/GenBank/DDBJ whole genome shotgun (WGS) entry which is preliminary data.</text>
</comment>
<evidence type="ECO:0000313" key="8">
    <source>
        <dbReference type="EMBL" id="KAG7367898.1"/>
    </source>
</evidence>
<feature type="region of interest" description="Disordered" evidence="6">
    <location>
        <begin position="316"/>
        <end position="446"/>
    </location>
</feature>
<gene>
    <name evidence="8" type="ORF">IV203_030641</name>
</gene>
<dbReference type="Proteomes" id="UP000693970">
    <property type="component" value="Unassembled WGS sequence"/>
</dbReference>
<proteinExistence type="inferred from homology"/>
<protein>
    <recommendedName>
        <fullName evidence="3">Rab3 GTPase-activating protein catalytic subunit</fullName>
    </recommendedName>
</protein>
<dbReference type="EMBL" id="JAGRRH010000006">
    <property type="protein sequence ID" value="KAG7367898.1"/>
    <property type="molecule type" value="Genomic_DNA"/>
</dbReference>
<evidence type="ECO:0000313" key="9">
    <source>
        <dbReference type="Proteomes" id="UP000693970"/>
    </source>
</evidence>
<feature type="region of interest" description="Disordered" evidence="6">
    <location>
        <begin position="180"/>
        <end position="207"/>
    </location>
</feature>
<evidence type="ECO:0000259" key="7">
    <source>
        <dbReference type="Pfam" id="PF13890"/>
    </source>
</evidence>
<dbReference type="PANTHER" id="PTHR21422:SF9">
    <property type="entry name" value="RAB3 GTPASE-ACTIVATING PROTEIN CATALYTIC SUBUNIT"/>
    <property type="match status" value="1"/>
</dbReference>
<reference evidence="8" key="2">
    <citation type="submission" date="2021-04" db="EMBL/GenBank/DDBJ databases">
        <authorList>
            <person name="Podell S."/>
        </authorList>
    </citation>
    <scope>NUCLEOTIDE SEQUENCE</scope>
    <source>
        <strain evidence="8">Hildebrandi</strain>
    </source>
</reference>
<keyword evidence="9" id="KW-1185">Reference proteome</keyword>
<feature type="compositionally biased region" description="Acidic residues" evidence="6">
    <location>
        <begin position="187"/>
        <end position="203"/>
    </location>
</feature>
<evidence type="ECO:0000256" key="4">
    <source>
        <dbReference type="ARBA" id="ARBA00022468"/>
    </source>
</evidence>
<dbReference type="PANTHER" id="PTHR21422">
    <property type="entry name" value="RAB3 GTPASE-ACTIVATING PROTEIN CATALYTIC SUBUNIT"/>
    <property type="match status" value="1"/>
</dbReference>
<keyword evidence="5" id="KW-0963">Cytoplasm</keyword>
<comment type="similarity">
    <text evidence="2">Belongs to the Rab3-GAP catalytic subunit family.</text>
</comment>
<dbReference type="OrthoDB" id="17346at2759"/>
<evidence type="ECO:0000256" key="3">
    <source>
        <dbReference type="ARBA" id="ARBA00015817"/>
    </source>
</evidence>
<feature type="compositionally biased region" description="Low complexity" evidence="6">
    <location>
        <begin position="374"/>
        <end position="385"/>
    </location>
</feature>
<feature type="compositionally biased region" description="Low complexity" evidence="6">
    <location>
        <begin position="329"/>
        <end position="354"/>
    </location>
</feature>
<evidence type="ECO:0000256" key="2">
    <source>
        <dbReference type="ARBA" id="ARBA00008856"/>
    </source>
</evidence>
<evidence type="ECO:0000256" key="1">
    <source>
        <dbReference type="ARBA" id="ARBA00004496"/>
    </source>
</evidence>
<reference evidence="8" key="1">
    <citation type="journal article" date="2021" name="Sci. Rep.">
        <title>Diploid genomic architecture of Nitzschia inconspicua, an elite biomass production diatom.</title>
        <authorList>
            <person name="Oliver A."/>
            <person name="Podell S."/>
            <person name="Pinowska A."/>
            <person name="Traller J.C."/>
            <person name="Smith S.R."/>
            <person name="McClure R."/>
            <person name="Beliaev A."/>
            <person name="Bohutskyi P."/>
            <person name="Hill E.A."/>
            <person name="Rabines A."/>
            <person name="Zheng H."/>
            <person name="Allen L.Z."/>
            <person name="Kuo A."/>
            <person name="Grigoriev I.V."/>
            <person name="Allen A.E."/>
            <person name="Hazlebeck D."/>
            <person name="Allen E.E."/>
        </authorList>
    </citation>
    <scope>NUCLEOTIDE SEQUENCE</scope>
    <source>
        <strain evidence="8">Hildebrandi</strain>
    </source>
</reference>
<dbReference type="GO" id="GO:0005096">
    <property type="term" value="F:GTPase activator activity"/>
    <property type="evidence" value="ECO:0007669"/>
    <property type="project" value="UniProtKB-KW"/>
</dbReference>
<feature type="compositionally biased region" description="Low complexity" evidence="6">
    <location>
        <begin position="135"/>
        <end position="162"/>
    </location>
</feature>
<accession>A0A9K3LSW2</accession>
<dbReference type="InterPro" id="IPR026147">
    <property type="entry name" value="Rab3GAP1_conserved"/>
</dbReference>
<feature type="region of interest" description="Disordered" evidence="6">
    <location>
        <begin position="131"/>
        <end position="167"/>
    </location>
</feature>
<keyword evidence="4" id="KW-0343">GTPase activation</keyword>
<feature type="compositionally biased region" description="Polar residues" evidence="6">
    <location>
        <begin position="421"/>
        <end position="431"/>
    </location>
</feature>
<dbReference type="InterPro" id="IPR045700">
    <property type="entry name" value="Rab3GAP1"/>
</dbReference>
<organism evidence="8 9">
    <name type="scientific">Nitzschia inconspicua</name>
    <dbReference type="NCBI Taxonomy" id="303405"/>
    <lineage>
        <taxon>Eukaryota</taxon>
        <taxon>Sar</taxon>
        <taxon>Stramenopiles</taxon>
        <taxon>Ochrophyta</taxon>
        <taxon>Bacillariophyta</taxon>
        <taxon>Bacillariophyceae</taxon>
        <taxon>Bacillariophycidae</taxon>
        <taxon>Bacillariales</taxon>
        <taxon>Bacillariaceae</taxon>
        <taxon>Nitzschia</taxon>
    </lineage>
</organism>
<dbReference type="Pfam" id="PF13890">
    <property type="entry name" value="Rab3-GTPase_cat"/>
    <property type="match status" value="1"/>
</dbReference>
<feature type="compositionally biased region" description="Polar residues" evidence="6">
    <location>
        <begin position="506"/>
        <end position="520"/>
    </location>
</feature>
<feature type="domain" description="Rab3GAP catalytic subunit conserved" evidence="7">
    <location>
        <begin position="1232"/>
        <end position="1412"/>
    </location>
</feature>